<feature type="transmembrane region" description="Helical" evidence="1">
    <location>
        <begin position="222"/>
        <end position="241"/>
    </location>
</feature>
<reference evidence="2 3" key="1">
    <citation type="submission" date="2024-03" db="EMBL/GenBank/DDBJ databases">
        <title>Draft genome sequence of Klenkia terrae.</title>
        <authorList>
            <person name="Duangmal K."/>
            <person name="Chantavorakit T."/>
        </authorList>
    </citation>
    <scope>NUCLEOTIDE SEQUENCE [LARGE SCALE GENOMIC DNA]</scope>
    <source>
        <strain evidence="2 3">JCM 17786</strain>
    </source>
</reference>
<evidence type="ECO:0000313" key="3">
    <source>
        <dbReference type="Proteomes" id="UP001373496"/>
    </source>
</evidence>
<keyword evidence="1" id="KW-0812">Transmembrane</keyword>
<evidence type="ECO:0000313" key="2">
    <source>
        <dbReference type="EMBL" id="MEI4278641.1"/>
    </source>
</evidence>
<keyword evidence="3" id="KW-1185">Reference proteome</keyword>
<dbReference type="Proteomes" id="UP001373496">
    <property type="component" value="Unassembled WGS sequence"/>
</dbReference>
<accession>A0ABU8E720</accession>
<organism evidence="2 3">
    <name type="scientific">Klenkia terrae</name>
    <dbReference type="NCBI Taxonomy" id="1052259"/>
    <lineage>
        <taxon>Bacteria</taxon>
        <taxon>Bacillati</taxon>
        <taxon>Actinomycetota</taxon>
        <taxon>Actinomycetes</taxon>
        <taxon>Geodermatophilales</taxon>
        <taxon>Geodermatophilaceae</taxon>
        <taxon>Klenkia</taxon>
    </lineage>
</organism>
<gene>
    <name evidence="2" type="ORF">UXQ13_09205</name>
</gene>
<comment type="caution">
    <text evidence="2">The sequence shown here is derived from an EMBL/GenBank/DDBJ whole genome shotgun (WGS) entry which is preliminary data.</text>
</comment>
<name>A0ABU8E720_9ACTN</name>
<dbReference type="RefSeq" id="WP_225232421.1">
    <property type="nucleotide sequence ID" value="NZ_JBAPLV010000008.1"/>
</dbReference>
<sequence>MESGALQQAGFLVLFPVLATVAGAVLAVLRPPGRRATSVIQHFAAGVVLAAVAGEVLPDLRERGGYGITVLGFAAGVALLLLVQRLEPADQPAPGGGGRAAFPTGLVVVVGIDLLVDGLLVGVGVTLGQGAGLVLTVALTLEVLFLGLAVTSQLTRAGVGRVRAAATTSALSLGVAVGAVAGAVLLDGASDGAQALVLAFAAAALLWLVVEELLVEAHESGRETALMTTMFFVGFIALYGLETLA</sequence>
<feature type="transmembrane region" description="Helical" evidence="1">
    <location>
        <begin position="65"/>
        <end position="83"/>
    </location>
</feature>
<feature type="transmembrane region" description="Helical" evidence="1">
    <location>
        <begin position="6"/>
        <end position="29"/>
    </location>
</feature>
<protein>
    <submittedName>
        <fullName evidence="2">ZIP family metal transporter</fullName>
    </submittedName>
</protein>
<feature type="transmembrane region" description="Helical" evidence="1">
    <location>
        <begin position="36"/>
        <end position="53"/>
    </location>
</feature>
<evidence type="ECO:0000256" key="1">
    <source>
        <dbReference type="SAM" id="Phobius"/>
    </source>
</evidence>
<feature type="transmembrane region" description="Helical" evidence="1">
    <location>
        <begin position="162"/>
        <end position="186"/>
    </location>
</feature>
<feature type="transmembrane region" description="Helical" evidence="1">
    <location>
        <begin position="104"/>
        <end position="125"/>
    </location>
</feature>
<keyword evidence="1" id="KW-1133">Transmembrane helix</keyword>
<dbReference type="EMBL" id="JBAPLV010000008">
    <property type="protein sequence ID" value="MEI4278641.1"/>
    <property type="molecule type" value="Genomic_DNA"/>
</dbReference>
<keyword evidence="1" id="KW-0472">Membrane</keyword>
<feature type="transmembrane region" description="Helical" evidence="1">
    <location>
        <begin position="131"/>
        <end position="150"/>
    </location>
</feature>
<feature type="transmembrane region" description="Helical" evidence="1">
    <location>
        <begin position="192"/>
        <end position="210"/>
    </location>
</feature>
<proteinExistence type="predicted"/>